<gene>
    <name evidence="1" type="ORF">GBK04_03040</name>
</gene>
<proteinExistence type="predicted"/>
<evidence type="ECO:0000313" key="2">
    <source>
        <dbReference type="Proteomes" id="UP000479293"/>
    </source>
</evidence>
<keyword evidence="2" id="KW-1185">Reference proteome</keyword>
<dbReference type="AlphaFoldDB" id="A0A7C9FYC2"/>
<dbReference type="RefSeq" id="WP_152756736.1">
    <property type="nucleotide sequence ID" value="NZ_WHLY01000002.1"/>
</dbReference>
<protein>
    <submittedName>
        <fullName evidence="1">Uncharacterized protein</fullName>
    </submittedName>
</protein>
<name>A0A7C9FYC2_9BACT</name>
<organism evidence="1 2">
    <name type="scientific">Salmonirosea aquatica</name>
    <dbReference type="NCBI Taxonomy" id="2654236"/>
    <lineage>
        <taxon>Bacteria</taxon>
        <taxon>Pseudomonadati</taxon>
        <taxon>Bacteroidota</taxon>
        <taxon>Cytophagia</taxon>
        <taxon>Cytophagales</taxon>
        <taxon>Spirosomataceae</taxon>
        <taxon>Salmonirosea</taxon>
    </lineage>
</organism>
<reference evidence="1 2" key="1">
    <citation type="submission" date="2019-10" db="EMBL/GenBank/DDBJ databases">
        <title>Draft Genome Sequence of Cytophagaceae sp. SJW1-29.</title>
        <authorList>
            <person name="Choi A."/>
        </authorList>
    </citation>
    <scope>NUCLEOTIDE SEQUENCE [LARGE SCALE GENOMIC DNA]</scope>
    <source>
        <strain evidence="1 2">SJW1-29</strain>
    </source>
</reference>
<sequence length="104" mass="12068">MKVTILNKPNSGLPRWMKLVDPVTKKDSVLILKGHFPQYIFELSAGQVESDSILYSFRNSKFYITVRKDIDNFGAPPERFLVEMCTWYKNSRIRPTLQRISSVA</sequence>
<dbReference type="EMBL" id="WHLY01000002">
    <property type="protein sequence ID" value="MPR32348.1"/>
    <property type="molecule type" value="Genomic_DNA"/>
</dbReference>
<evidence type="ECO:0000313" key="1">
    <source>
        <dbReference type="EMBL" id="MPR32348.1"/>
    </source>
</evidence>
<comment type="caution">
    <text evidence="1">The sequence shown here is derived from an EMBL/GenBank/DDBJ whole genome shotgun (WGS) entry which is preliminary data.</text>
</comment>
<accession>A0A7C9FYC2</accession>
<dbReference type="Proteomes" id="UP000479293">
    <property type="component" value="Unassembled WGS sequence"/>
</dbReference>